<dbReference type="GO" id="GO:0016625">
    <property type="term" value="F:oxidoreductase activity, acting on the aldehyde or oxo group of donors, iron-sulfur protein as acceptor"/>
    <property type="evidence" value="ECO:0007669"/>
    <property type="project" value="InterPro"/>
</dbReference>
<dbReference type="Gene3D" id="3.60.9.10">
    <property type="entry name" value="Aldehyde ferredoxin oxidoreductase, N-terminal domain"/>
    <property type="match status" value="1"/>
</dbReference>
<dbReference type="PANTHER" id="PTHR30038">
    <property type="entry name" value="ALDEHYDE FERREDOXIN OXIDOREDUCTASE"/>
    <property type="match status" value="1"/>
</dbReference>
<evidence type="ECO:0000259" key="9">
    <source>
        <dbReference type="SMART" id="SM00790"/>
    </source>
</evidence>
<evidence type="ECO:0000313" key="10">
    <source>
        <dbReference type="EMBL" id="SHK32469.1"/>
    </source>
</evidence>
<dbReference type="Proteomes" id="UP000183994">
    <property type="component" value="Unassembled WGS sequence"/>
</dbReference>
<keyword evidence="4" id="KW-0479">Metal-binding</keyword>
<dbReference type="GO" id="GO:0051539">
    <property type="term" value="F:4 iron, 4 sulfur cluster binding"/>
    <property type="evidence" value="ECO:0007669"/>
    <property type="project" value="UniProtKB-KW"/>
</dbReference>
<dbReference type="SMART" id="SM00790">
    <property type="entry name" value="AFOR_N"/>
    <property type="match status" value="1"/>
</dbReference>
<dbReference type="AlphaFoldDB" id="A0A1M6RJ59"/>
<dbReference type="InterPro" id="IPR036503">
    <property type="entry name" value="Ald_Fedxn_OxRdtase_N_sf"/>
</dbReference>
<evidence type="ECO:0000313" key="11">
    <source>
        <dbReference type="Proteomes" id="UP000183994"/>
    </source>
</evidence>
<dbReference type="Gene3D" id="1.10.569.10">
    <property type="entry name" value="Aldehyde Ferredoxin Oxidoreductase Protein, subunit A, domain 2"/>
    <property type="match status" value="1"/>
</dbReference>
<feature type="domain" description="Aldehyde ferredoxin oxidoreductase N-terminal" evidence="9">
    <location>
        <begin position="12"/>
        <end position="214"/>
    </location>
</feature>
<keyword evidence="7" id="KW-0411">Iron-sulfur</keyword>
<keyword evidence="11" id="KW-1185">Reference proteome</keyword>
<keyword evidence="5" id="KW-0560">Oxidoreductase</keyword>
<dbReference type="InterPro" id="IPR013983">
    <property type="entry name" value="Ald_Fedxn_OxRdtase_N"/>
</dbReference>
<dbReference type="RefSeq" id="WP_073477335.1">
    <property type="nucleotide sequence ID" value="NZ_FQZU01000022.1"/>
</dbReference>
<dbReference type="InterPro" id="IPR013985">
    <property type="entry name" value="Ald_Fedxn_OxRdtase_dom3"/>
</dbReference>
<dbReference type="SUPFAM" id="SSF48310">
    <property type="entry name" value="Aldehyde ferredoxin oxidoreductase, C-terminal domains"/>
    <property type="match status" value="1"/>
</dbReference>
<evidence type="ECO:0000256" key="7">
    <source>
        <dbReference type="ARBA" id="ARBA00023014"/>
    </source>
</evidence>
<reference evidence="11" key="1">
    <citation type="submission" date="2016-11" db="EMBL/GenBank/DDBJ databases">
        <authorList>
            <person name="Varghese N."/>
            <person name="Submissions S."/>
        </authorList>
    </citation>
    <scope>NUCLEOTIDE SEQUENCE [LARGE SCALE GENOMIC DNA]</scope>
    <source>
        <strain evidence="11">DSM 16219</strain>
    </source>
</reference>
<evidence type="ECO:0000256" key="3">
    <source>
        <dbReference type="ARBA" id="ARBA00022485"/>
    </source>
</evidence>
<dbReference type="InterPro" id="IPR036021">
    <property type="entry name" value="Tungsten_al_ferr_oxy-like_C"/>
</dbReference>
<protein>
    <submittedName>
        <fullName evidence="10">Aldehyde:ferredoxin oxidoreductase</fullName>
    </submittedName>
</protein>
<gene>
    <name evidence="10" type="ORF">SAMN02745216_03274</name>
</gene>
<comment type="cofactor">
    <cofactor evidence="8">
        <name>tungstopterin</name>
        <dbReference type="ChEBI" id="CHEBI:30402"/>
    </cofactor>
</comment>
<dbReference type="InterPro" id="IPR001203">
    <property type="entry name" value="OxRdtase_Ald_Fedxn_C"/>
</dbReference>
<evidence type="ECO:0000256" key="2">
    <source>
        <dbReference type="ARBA" id="ARBA00011032"/>
    </source>
</evidence>
<dbReference type="Pfam" id="PF01314">
    <property type="entry name" value="AFOR_C"/>
    <property type="match status" value="1"/>
</dbReference>
<dbReference type="GO" id="GO:0046872">
    <property type="term" value="F:metal ion binding"/>
    <property type="evidence" value="ECO:0007669"/>
    <property type="project" value="UniProtKB-KW"/>
</dbReference>
<dbReference type="Pfam" id="PF02730">
    <property type="entry name" value="AFOR_N"/>
    <property type="match status" value="1"/>
</dbReference>
<dbReference type="EMBL" id="FQZU01000022">
    <property type="protein sequence ID" value="SHK32469.1"/>
    <property type="molecule type" value="Genomic_DNA"/>
</dbReference>
<evidence type="ECO:0000256" key="8">
    <source>
        <dbReference type="ARBA" id="ARBA00049934"/>
    </source>
</evidence>
<keyword evidence="3" id="KW-0004">4Fe-4S</keyword>
<dbReference type="InterPro" id="IPR051919">
    <property type="entry name" value="W-dependent_AOR"/>
</dbReference>
<proteinExistence type="inferred from homology"/>
<dbReference type="GO" id="GO:0009055">
    <property type="term" value="F:electron transfer activity"/>
    <property type="evidence" value="ECO:0007669"/>
    <property type="project" value="InterPro"/>
</dbReference>
<dbReference type="InterPro" id="IPR013984">
    <property type="entry name" value="Ald_Fedxn_OxRdtase_dom2"/>
</dbReference>
<evidence type="ECO:0000256" key="4">
    <source>
        <dbReference type="ARBA" id="ARBA00022723"/>
    </source>
</evidence>
<evidence type="ECO:0000256" key="6">
    <source>
        <dbReference type="ARBA" id="ARBA00023004"/>
    </source>
</evidence>
<evidence type="ECO:0000256" key="1">
    <source>
        <dbReference type="ARBA" id="ARBA00001966"/>
    </source>
</evidence>
<keyword evidence="6" id="KW-0408">Iron</keyword>
<organism evidence="10 11">
    <name type="scientific">Desulfatibacillum alkenivorans DSM 16219</name>
    <dbReference type="NCBI Taxonomy" id="1121393"/>
    <lineage>
        <taxon>Bacteria</taxon>
        <taxon>Pseudomonadati</taxon>
        <taxon>Thermodesulfobacteriota</taxon>
        <taxon>Desulfobacteria</taxon>
        <taxon>Desulfobacterales</taxon>
        <taxon>Desulfatibacillaceae</taxon>
        <taxon>Desulfatibacillum</taxon>
    </lineage>
</organism>
<name>A0A1M6RJ59_9BACT</name>
<dbReference type="STRING" id="1121393.SAMN02745216_03274"/>
<dbReference type="SUPFAM" id="SSF56228">
    <property type="entry name" value="Aldehyde ferredoxin oxidoreductase, N-terminal domain"/>
    <property type="match status" value="1"/>
</dbReference>
<comment type="cofactor">
    <cofactor evidence="1">
        <name>[4Fe-4S] cluster</name>
        <dbReference type="ChEBI" id="CHEBI:49883"/>
    </cofactor>
</comment>
<dbReference type="PANTHER" id="PTHR30038:SF7">
    <property type="entry name" value="TUNGSTEN-CONTAINING GLYCERALDEHYDE-3-PHOSPHATE:FERREDOXIN OXIDOREDUCTASE"/>
    <property type="match status" value="1"/>
</dbReference>
<accession>A0A1M6RJ59</accession>
<comment type="similarity">
    <text evidence="2">Belongs to the AOR/FOR family.</text>
</comment>
<dbReference type="OrthoDB" id="9763894at2"/>
<dbReference type="Gene3D" id="1.10.599.10">
    <property type="entry name" value="Aldehyde Ferredoxin Oxidoreductase Protein, subunit A, domain 3"/>
    <property type="match status" value="1"/>
</dbReference>
<evidence type="ECO:0000256" key="5">
    <source>
        <dbReference type="ARBA" id="ARBA00023002"/>
    </source>
</evidence>
<sequence length="668" mass="73248">MAVEKEKAGTGFWGRILHVNLTEGSFEYEDLDREVYAKYLSGVGLGAKVLWERLKPGVDPLGPDNILGFTTGVLTDTPSLFTGRFTVVGKSPLSGGWGDSNCGGYFAPFLKRCQVDAVFFYGAAEKPVYLYLDGKDVLIEDAGEIWGKDIIETEEYLKAKHGKRVQVASIGQAGENKCRFAGICNDGGRIAARSGLGGVMGSKNLKAVVAAGKKRVGAVQKDVMKELTKEYRENLGKMRFLEKVLDGNGLALTGWITRVLPIYPRQPSFLWRTILRKFGTPGLTAMSAESGDSPIKNWGGAGCKDFPLSTVKAIGPDAVLQFQKKKYGCYSCPIQCGGIMKVDKGPHQLAETHKPEYESICAFGGMALNNDVYSIFKLNDMCNRAGIDTISCGAVCSFAVECFENGLLTEKDTNGLKLAWGDGEALIRLTEMIINREGIGDVLAEGVKVASERIQKGSDEYAVHCGGVEPPMHDPRMDIGYGMAYYCDPSPGRHTICSNMYLDLQELEKQFPSADKPAQFFTDKEKYRTDNKAKGIAIDTYFKMLVDCSGLCLFGTQAGGGMPVVKWLNAATGFDFTPDEYLAIGERIHQLRHAFNVREGINEAKNAPHGRVYGNPPLKAGPYKNLTLDMDALGKYYYAEMGWDWETGKPHPARMKNLDLETVAETFK</sequence>